<evidence type="ECO:0000313" key="1">
    <source>
        <dbReference type="EMBL" id="PSL29524.1"/>
    </source>
</evidence>
<organism evidence="1 2">
    <name type="scientific">Dyadobacter jiangsuensis</name>
    <dbReference type="NCBI Taxonomy" id="1591085"/>
    <lineage>
        <taxon>Bacteria</taxon>
        <taxon>Pseudomonadati</taxon>
        <taxon>Bacteroidota</taxon>
        <taxon>Cytophagia</taxon>
        <taxon>Cytophagales</taxon>
        <taxon>Spirosomataceae</taxon>
        <taxon>Dyadobacter</taxon>
    </lineage>
</organism>
<accession>A0A2P8G6C6</accession>
<keyword evidence="2" id="KW-1185">Reference proteome</keyword>
<dbReference type="RefSeq" id="WP_106595784.1">
    <property type="nucleotide sequence ID" value="NZ_PYAS01000005.1"/>
</dbReference>
<evidence type="ECO:0008006" key="3">
    <source>
        <dbReference type="Google" id="ProtNLM"/>
    </source>
</evidence>
<proteinExistence type="predicted"/>
<name>A0A2P8G6C6_9BACT</name>
<protein>
    <recommendedName>
        <fullName evidence="3">Outer membrane protein with beta-barrel domain</fullName>
    </recommendedName>
</protein>
<sequence length="388" mass="43689">MNLNLLGRSYRLITGVLLALTTFSQSFGQGKALDGYIVSAKGDTVRGYIRYDGWGTSPMTVDFAREKNGIAEKVGPDEAAQFYIAPLNERYISKRIGILNIDLSKTYELAPSFKAKDSVTVYLREITSGPKATLLEYMDLSEQPHFFLQKGGKLTELFNYPFYRLTGGKKYLIQYDEYVRQLPVLLADGPDNGPVRGYSAKELGRYVDRYNGLNAPEKQKTGAAAESEMEIDAYVMGGIEAWEETDVNLGTTATFGVGLRVNLPRRFHNRYFKILFATIPGVSVSKVYNYVPDEKTSLNTLEIGAGTYIGSGDFRPNIGFEYSFPMDSWRTAILGPHAGISFRRQFSLEISHFANFSSLVSDEVTFFNRPRISLNYYLNLNKLFKNRK</sequence>
<dbReference type="OrthoDB" id="941499at2"/>
<gene>
    <name evidence="1" type="ORF">CLV60_105366</name>
</gene>
<comment type="caution">
    <text evidence="1">The sequence shown here is derived from an EMBL/GenBank/DDBJ whole genome shotgun (WGS) entry which is preliminary data.</text>
</comment>
<reference evidence="1 2" key="1">
    <citation type="submission" date="2018-03" db="EMBL/GenBank/DDBJ databases">
        <title>Genomic Encyclopedia of Archaeal and Bacterial Type Strains, Phase II (KMG-II): from individual species to whole genera.</title>
        <authorList>
            <person name="Goeker M."/>
        </authorList>
    </citation>
    <scope>NUCLEOTIDE SEQUENCE [LARGE SCALE GENOMIC DNA]</scope>
    <source>
        <strain evidence="1 2">DSM 29057</strain>
    </source>
</reference>
<dbReference type="EMBL" id="PYAS01000005">
    <property type="protein sequence ID" value="PSL29524.1"/>
    <property type="molecule type" value="Genomic_DNA"/>
</dbReference>
<evidence type="ECO:0000313" key="2">
    <source>
        <dbReference type="Proteomes" id="UP000241964"/>
    </source>
</evidence>
<dbReference type="Proteomes" id="UP000241964">
    <property type="component" value="Unassembled WGS sequence"/>
</dbReference>
<dbReference type="AlphaFoldDB" id="A0A2P8G6C6"/>